<proteinExistence type="predicted"/>
<dbReference type="AlphaFoldDB" id="A0A9P5Z231"/>
<accession>A0A9P5Z231</accession>
<evidence type="ECO:0000313" key="1">
    <source>
        <dbReference type="EMBL" id="KAF9479426.1"/>
    </source>
</evidence>
<keyword evidence="2" id="KW-1185">Reference proteome</keyword>
<comment type="caution">
    <text evidence="1">The sequence shown here is derived from an EMBL/GenBank/DDBJ whole genome shotgun (WGS) entry which is preliminary data.</text>
</comment>
<gene>
    <name evidence="1" type="ORF">BDN70DRAFT_692585</name>
</gene>
<sequence length="119" mass="13737">MDACNIVKLCARDLKHKLMGFIRCPWYTYTGVMIHAVPGQNLPACVHTIVCQRNMKIGYQTKTKRAATIIWKGAVHTFMTGGLCTIGKYNRKRILWVNAITLMKIRLYSVFFRGPFLRR</sequence>
<protein>
    <submittedName>
        <fullName evidence="1">Uncharacterized protein</fullName>
    </submittedName>
</protein>
<organism evidence="1 2">
    <name type="scientific">Pholiota conissans</name>
    <dbReference type="NCBI Taxonomy" id="109636"/>
    <lineage>
        <taxon>Eukaryota</taxon>
        <taxon>Fungi</taxon>
        <taxon>Dikarya</taxon>
        <taxon>Basidiomycota</taxon>
        <taxon>Agaricomycotina</taxon>
        <taxon>Agaricomycetes</taxon>
        <taxon>Agaricomycetidae</taxon>
        <taxon>Agaricales</taxon>
        <taxon>Agaricineae</taxon>
        <taxon>Strophariaceae</taxon>
        <taxon>Pholiota</taxon>
    </lineage>
</organism>
<dbReference type="Proteomes" id="UP000807469">
    <property type="component" value="Unassembled WGS sequence"/>
</dbReference>
<name>A0A9P5Z231_9AGAR</name>
<evidence type="ECO:0000313" key="2">
    <source>
        <dbReference type="Proteomes" id="UP000807469"/>
    </source>
</evidence>
<dbReference type="EMBL" id="MU155213">
    <property type="protein sequence ID" value="KAF9479426.1"/>
    <property type="molecule type" value="Genomic_DNA"/>
</dbReference>
<reference evidence="1" key="1">
    <citation type="submission" date="2020-11" db="EMBL/GenBank/DDBJ databases">
        <authorList>
            <consortium name="DOE Joint Genome Institute"/>
            <person name="Ahrendt S."/>
            <person name="Riley R."/>
            <person name="Andreopoulos W."/>
            <person name="Labutti K."/>
            <person name="Pangilinan J."/>
            <person name="Ruiz-Duenas F.J."/>
            <person name="Barrasa J.M."/>
            <person name="Sanchez-Garcia M."/>
            <person name="Camarero S."/>
            <person name="Miyauchi S."/>
            <person name="Serrano A."/>
            <person name="Linde D."/>
            <person name="Babiker R."/>
            <person name="Drula E."/>
            <person name="Ayuso-Fernandez I."/>
            <person name="Pacheco R."/>
            <person name="Padilla G."/>
            <person name="Ferreira P."/>
            <person name="Barriuso J."/>
            <person name="Kellner H."/>
            <person name="Castanera R."/>
            <person name="Alfaro M."/>
            <person name="Ramirez L."/>
            <person name="Pisabarro A.G."/>
            <person name="Kuo A."/>
            <person name="Tritt A."/>
            <person name="Lipzen A."/>
            <person name="He G."/>
            <person name="Yan M."/>
            <person name="Ng V."/>
            <person name="Cullen D."/>
            <person name="Martin F."/>
            <person name="Rosso M.-N."/>
            <person name="Henrissat B."/>
            <person name="Hibbett D."/>
            <person name="Martinez A.T."/>
            <person name="Grigoriev I.V."/>
        </authorList>
    </citation>
    <scope>NUCLEOTIDE SEQUENCE</scope>
    <source>
        <strain evidence="1">CIRM-BRFM 674</strain>
    </source>
</reference>